<dbReference type="InterPro" id="IPR052420">
    <property type="entry name" value="Espin/Espin-like"/>
</dbReference>
<keyword evidence="5" id="KW-0812">Transmembrane</keyword>
<feature type="compositionally biased region" description="Acidic residues" evidence="4">
    <location>
        <begin position="58"/>
        <end position="68"/>
    </location>
</feature>
<proteinExistence type="predicted"/>
<dbReference type="SUPFAM" id="SSF48403">
    <property type="entry name" value="Ankyrin repeat"/>
    <property type="match status" value="1"/>
</dbReference>
<evidence type="ECO:0000256" key="2">
    <source>
        <dbReference type="ARBA" id="ARBA00023043"/>
    </source>
</evidence>
<gene>
    <name evidence="6" type="ORF">ACHAW5_005380</name>
</gene>
<feature type="transmembrane region" description="Helical" evidence="5">
    <location>
        <begin position="524"/>
        <end position="545"/>
    </location>
</feature>
<evidence type="ECO:0000256" key="1">
    <source>
        <dbReference type="ARBA" id="ARBA00022737"/>
    </source>
</evidence>
<keyword evidence="5" id="KW-0472">Membrane</keyword>
<feature type="transmembrane region" description="Helical" evidence="5">
    <location>
        <begin position="450"/>
        <end position="468"/>
    </location>
</feature>
<feature type="compositionally biased region" description="Low complexity" evidence="4">
    <location>
        <begin position="69"/>
        <end position="79"/>
    </location>
</feature>
<dbReference type="EMBL" id="JALLAZ020000990">
    <property type="protein sequence ID" value="KAL3783028.1"/>
    <property type="molecule type" value="Genomic_DNA"/>
</dbReference>
<dbReference type="Proteomes" id="UP001530315">
    <property type="component" value="Unassembled WGS sequence"/>
</dbReference>
<feature type="transmembrane region" description="Helical" evidence="5">
    <location>
        <begin position="655"/>
        <end position="677"/>
    </location>
</feature>
<dbReference type="Gene3D" id="1.25.40.20">
    <property type="entry name" value="Ankyrin repeat-containing domain"/>
    <property type="match status" value="1"/>
</dbReference>
<dbReference type="PANTHER" id="PTHR24153:SF8">
    <property type="entry name" value="FORKED, ISOFORM F"/>
    <property type="match status" value="1"/>
</dbReference>
<evidence type="ECO:0008006" key="8">
    <source>
        <dbReference type="Google" id="ProtNLM"/>
    </source>
</evidence>
<feature type="transmembrane region" description="Helical" evidence="5">
    <location>
        <begin position="557"/>
        <end position="577"/>
    </location>
</feature>
<name>A0ABD3P567_9STRA</name>
<reference evidence="6 7" key="1">
    <citation type="submission" date="2024-10" db="EMBL/GenBank/DDBJ databases">
        <title>Updated reference genomes for cyclostephanoid diatoms.</title>
        <authorList>
            <person name="Roberts W.R."/>
            <person name="Alverson A.J."/>
        </authorList>
    </citation>
    <scope>NUCLEOTIDE SEQUENCE [LARGE SCALE GENOMIC DNA]</scope>
    <source>
        <strain evidence="6 7">AJA276-08</strain>
    </source>
</reference>
<evidence type="ECO:0000256" key="4">
    <source>
        <dbReference type="SAM" id="MobiDB-lite"/>
    </source>
</evidence>
<dbReference type="PROSITE" id="PS50088">
    <property type="entry name" value="ANK_REPEAT"/>
    <property type="match status" value="1"/>
</dbReference>
<feature type="transmembrane region" description="Helical" evidence="5">
    <location>
        <begin position="407"/>
        <end position="430"/>
    </location>
</feature>
<evidence type="ECO:0000256" key="3">
    <source>
        <dbReference type="PROSITE-ProRule" id="PRU00023"/>
    </source>
</evidence>
<feature type="transmembrane region" description="Helical" evidence="5">
    <location>
        <begin position="489"/>
        <end position="512"/>
    </location>
</feature>
<feature type="region of interest" description="Disordered" evidence="4">
    <location>
        <begin position="1"/>
        <end position="105"/>
    </location>
</feature>
<feature type="transmembrane region" description="Helical" evidence="5">
    <location>
        <begin position="758"/>
        <end position="780"/>
    </location>
</feature>
<feature type="repeat" description="ANK" evidence="3">
    <location>
        <begin position="257"/>
        <end position="290"/>
    </location>
</feature>
<comment type="caution">
    <text evidence="6">The sequence shown here is derived from an EMBL/GenBank/DDBJ whole genome shotgun (WGS) entry which is preliminary data.</text>
</comment>
<protein>
    <recommendedName>
        <fullName evidence="8">Ion transport domain-containing protein</fullName>
    </recommendedName>
</protein>
<organism evidence="6 7">
    <name type="scientific">Stephanodiscus triporus</name>
    <dbReference type="NCBI Taxonomy" id="2934178"/>
    <lineage>
        <taxon>Eukaryota</taxon>
        <taxon>Sar</taxon>
        <taxon>Stramenopiles</taxon>
        <taxon>Ochrophyta</taxon>
        <taxon>Bacillariophyta</taxon>
        <taxon>Coscinodiscophyceae</taxon>
        <taxon>Thalassiosirophycidae</taxon>
        <taxon>Stephanodiscales</taxon>
        <taxon>Stephanodiscaceae</taxon>
        <taxon>Stephanodiscus</taxon>
    </lineage>
</organism>
<keyword evidence="5" id="KW-1133">Transmembrane helix</keyword>
<dbReference type="InterPro" id="IPR036770">
    <property type="entry name" value="Ankyrin_rpt-contain_sf"/>
</dbReference>
<evidence type="ECO:0000313" key="7">
    <source>
        <dbReference type="Proteomes" id="UP001530315"/>
    </source>
</evidence>
<dbReference type="InterPro" id="IPR002110">
    <property type="entry name" value="Ankyrin_rpt"/>
</dbReference>
<keyword evidence="7" id="KW-1185">Reference proteome</keyword>
<evidence type="ECO:0000313" key="6">
    <source>
        <dbReference type="EMBL" id="KAL3783028.1"/>
    </source>
</evidence>
<dbReference type="PANTHER" id="PTHR24153">
    <property type="entry name" value="ESPIN"/>
    <property type="match status" value="1"/>
</dbReference>
<dbReference type="PROSITE" id="PS50297">
    <property type="entry name" value="ANK_REP_REGION"/>
    <property type="match status" value="1"/>
</dbReference>
<accession>A0ABD3P567</accession>
<dbReference type="AlphaFoldDB" id="A0ABD3P567"/>
<sequence length="870" mass="97529">MPREDRERRREHRRRRHKDDGEGGGGGEDGEGREERRRRRRREKAAAAAGENEAAAHDDDDDDDDVEAGIEAGVVVVGNGRDGTADDAAGGRAPVPPPPPPDDDVDETRVLLRLCEAARPDDLHSWEAVRRHLRSRTAIDARRAARVLGDYDATPLHLACRNRPPPDVVSVLLTLGPGSASLVDSFGWLPLHYACANGASIEVMAQLVAGYPDATETPDRRGRTPLHFALGHVDRPADVDVVNLLGGGGAVLMADENGMLPLHYACAYGATEQALRVLIEGNIQTITAKDNRGRTPLHFVLANADRPASPGVVSILLSEDRSVVNIIDNEGNLPIHLLSTCAKATKVEEKDKCDNCQECFSLYLSAHPRADGHLLMGLQSLPSWLRDYAVLSPVLQKILNVKIAKRFPTAVTLMDFFFYVITIIFFQMTVIMSIEDRTHPSSSEKKLNKAFLIPLIMASIYFFVREVVQMLSLAKIGQFKAWVSSLENWLETFNALLVMFWSIVMAVEALPIKIFQPAAALSMAVFWVMVLNFLQTIIVGFAVFVRGVSYVTKRLAAFLVSLVIILFAFTQIFTTLYQQREECIDATYFTRYPLSTTTCEAGFQVDPTICESDESCEPIQTFPWCSFVPAFIRSFTMLLGEVNDGNFLGYKLATFFYGLFMFACVIVLANVLIAVVVDTYRVISDERAALVFWSNRLDFVADMDVIVNFLPWSEMRHSQSEDDSTAKLWKKLMYLFDDDIDDHGALSIEYLVYNILRFLTACVAIPLWIIIGLCTFGMLWPPQVREFLLTSQMSSPNEIASEEWTRMNKIKKLNEDVSYFKEEMTADMEKARLELNMIRTVLHNTKTDIQEEMGNFKEIVTELFEILSGE</sequence>
<keyword evidence="2 3" id="KW-0040">ANK repeat</keyword>
<evidence type="ECO:0000256" key="5">
    <source>
        <dbReference type="SAM" id="Phobius"/>
    </source>
</evidence>
<dbReference type="Pfam" id="PF12796">
    <property type="entry name" value="Ank_2"/>
    <property type="match status" value="2"/>
</dbReference>
<keyword evidence="1" id="KW-0677">Repeat</keyword>
<dbReference type="SMART" id="SM00248">
    <property type="entry name" value="ANK"/>
    <property type="match status" value="5"/>
</dbReference>